<dbReference type="Gene3D" id="1.10.287.130">
    <property type="match status" value="1"/>
</dbReference>
<dbReference type="InterPro" id="IPR036890">
    <property type="entry name" value="HATPase_C_sf"/>
</dbReference>
<accession>A0ABT7DEI7</accession>
<evidence type="ECO:0000256" key="10">
    <source>
        <dbReference type="ARBA" id="ARBA00023136"/>
    </source>
</evidence>
<evidence type="ECO:0000259" key="12">
    <source>
        <dbReference type="PROSITE" id="PS50109"/>
    </source>
</evidence>
<evidence type="ECO:0000259" key="13">
    <source>
        <dbReference type="PROSITE" id="PS50885"/>
    </source>
</evidence>
<keyword evidence="15" id="KW-1185">Reference proteome</keyword>
<comment type="subcellular location">
    <subcellularLocation>
        <location evidence="2">Cell membrane</location>
    </subcellularLocation>
</comment>
<dbReference type="InterPro" id="IPR004358">
    <property type="entry name" value="Sig_transdc_His_kin-like_C"/>
</dbReference>
<dbReference type="InterPro" id="IPR003660">
    <property type="entry name" value="HAMP_dom"/>
</dbReference>
<dbReference type="PROSITE" id="PS50885">
    <property type="entry name" value="HAMP"/>
    <property type="match status" value="1"/>
</dbReference>
<feature type="region of interest" description="Disordered" evidence="11">
    <location>
        <begin position="103"/>
        <end position="137"/>
    </location>
</feature>
<feature type="domain" description="HAMP" evidence="13">
    <location>
        <begin position="193"/>
        <end position="246"/>
    </location>
</feature>
<keyword evidence="5" id="KW-0808">Transferase</keyword>
<dbReference type="CDD" id="cd00075">
    <property type="entry name" value="HATPase"/>
    <property type="match status" value="1"/>
</dbReference>
<evidence type="ECO:0000256" key="4">
    <source>
        <dbReference type="ARBA" id="ARBA00022553"/>
    </source>
</evidence>
<keyword evidence="6" id="KW-0812">Transmembrane</keyword>
<dbReference type="InterPro" id="IPR005467">
    <property type="entry name" value="His_kinase_dom"/>
</dbReference>
<evidence type="ECO:0000313" key="15">
    <source>
        <dbReference type="Proteomes" id="UP001237194"/>
    </source>
</evidence>
<dbReference type="PROSITE" id="PS50109">
    <property type="entry name" value="HIS_KIN"/>
    <property type="match status" value="1"/>
</dbReference>
<reference evidence="14 15" key="1">
    <citation type="submission" date="2023-04" db="EMBL/GenBank/DDBJ databases">
        <title>A novel species of the genus Streptomyces: Streptomyces pakalii sp. nov. isolated from a Mexican soil jungle.</title>
        <authorList>
            <person name="Chavez-Hernandez M.A."/>
            <person name="Ortiz-Alvarez J."/>
            <person name="Villa-Tanaca L."/>
            <person name="Hernandez-Rodriguez C."/>
        </authorList>
    </citation>
    <scope>NUCLEOTIDE SEQUENCE [LARGE SCALE GENOMIC DNA]</scope>
    <source>
        <strain evidence="14 15">ENCB-J15</strain>
    </source>
</reference>
<evidence type="ECO:0000256" key="2">
    <source>
        <dbReference type="ARBA" id="ARBA00004236"/>
    </source>
</evidence>
<dbReference type="CDD" id="cd00082">
    <property type="entry name" value="HisKA"/>
    <property type="match status" value="1"/>
</dbReference>
<keyword evidence="7 14" id="KW-0418">Kinase</keyword>
<dbReference type="SMART" id="SM00304">
    <property type="entry name" value="HAMP"/>
    <property type="match status" value="1"/>
</dbReference>
<evidence type="ECO:0000256" key="1">
    <source>
        <dbReference type="ARBA" id="ARBA00000085"/>
    </source>
</evidence>
<gene>
    <name evidence="14" type="ORF">P5W92_23660</name>
</gene>
<dbReference type="SMART" id="SM00387">
    <property type="entry name" value="HATPase_c"/>
    <property type="match status" value="1"/>
</dbReference>
<protein>
    <recommendedName>
        <fullName evidence="3">histidine kinase</fullName>
        <ecNumber evidence="3">2.7.13.3</ecNumber>
    </recommendedName>
</protein>
<dbReference type="EMBL" id="JARWAF010000011">
    <property type="protein sequence ID" value="MDJ1643382.1"/>
    <property type="molecule type" value="Genomic_DNA"/>
</dbReference>
<dbReference type="PRINTS" id="PR00344">
    <property type="entry name" value="BCTRLSENSOR"/>
</dbReference>
<evidence type="ECO:0000256" key="8">
    <source>
        <dbReference type="ARBA" id="ARBA00022989"/>
    </source>
</evidence>
<keyword evidence="10" id="KW-0472">Membrane</keyword>
<dbReference type="RefSeq" id="WP_283897831.1">
    <property type="nucleotide sequence ID" value="NZ_JARWAF010000011.1"/>
</dbReference>
<comment type="catalytic activity">
    <reaction evidence="1">
        <text>ATP + protein L-histidine = ADP + protein N-phospho-L-histidine.</text>
        <dbReference type="EC" id="2.7.13.3"/>
    </reaction>
</comment>
<evidence type="ECO:0000256" key="5">
    <source>
        <dbReference type="ARBA" id="ARBA00022679"/>
    </source>
</evidence>
<dbReference type="CDD" id="cd06225">
    <property type="entry name" value="HAMP"/>
    <property type="match status" value="1"/>
</dbReference>
<organism evidence="14 15">
    <name type="scientific">Streptomyces pakalii</name>
    <dbReference type="NCBI Taxonomy" id="3036494"/>
    <lineage>
        <taxon>Bacteria</taxon>
        <taxon>Bacillati</taxon>
        <taxon>Actinomycetota</taxon>
        <taxon>Actinomycetes</taxon>
        <taxon>Kitasatosporales</taxon>
        <taxon>Streptomycetaceae</taxon>
        <taxon>Streptomyces</taxon>
    </lineage>
</organism>
<comment type="caution">
    <text evidence="14">The sequence shown here is derived from an EMBL/GenBank/DDBJ whole genome shotgun (WGS) entry which is preliminary data.</text>
</comment>
<name>A0ABT7DEI7_9ACTN</name>
<dbReference type="InterPro" id="IPR036097">
    <property type="entry name" value="HisK_dim/P_sf"/>
</dbReference>
<dbReference type="InterPro" id="IPR050428">
    <property type="entry name" value="TCS_sensor_his_kinase"/>
</dbReference>
<dbReference type="SUPFAM" id="SSF55874">
    <property type="entry name" value="ATPase domain of HSP90 chaperone/DNA topoisomerase II/histidine kinase"/>
    <property type="match status" value="1"/>
</dbReference>
<feature type="domain" description="Histidine kinase" evidence="12">
    <location>
        <begin position="254"/>
        <end position="494"/>
    </location>
</feature>
<dbReference type="Gene3D" id="6.10.340.10">
    <property type="match status" value="1"/>
</dbReference>
<dbReference type="EC" id="2.7.13.3" evidence="3"/>
<dbReference type="Pfam" id="PF00512">
    <property type="entry name" value="HisKA"/>
    <property type="match status" value="1"/>
</dbReference>
<keyword evidence="9" id="KW-0902">Two-component regulatory system</keyword>
<dbReference type="Pfam" id="PF02518">
    <property type="entry name" value="HATPase_c"/>
    <property type="match status" value="1"/>
</dbReference>
<evidence type="ECO:0000256" key="7">
    <source>
        <dbReference type="ARBA" id="ARBA00022777"/>
    </source>
</evidence>
<evidence type="ECO:0000256" key="9">
    <source>
        <dbReference type="ARBA" id="ARBA00023012"/>
    </source>
</evidence>
<dbReference type="GO" id="GO:0016301">
    <property type="term" value="F:kinase activity"/>
    <property type="evidence" value="ECO:0007669"/>
    <property type="project" value="UniProtKB-KW"/>
</dbReference>
<dbReference type="PANTHER" id="PTHR45436:SF5">
    <property type="entry name" value="SENSOR HISTIDINE KINASE TRCS"/>
    <property type="match status" value="1"/>
</dbReference>
<evidence type="ECO:0000313" key="14">
    <source>
        <dbReference type="EMBL" id="MDJ1643382.1"/>
    </source>
</evidence>
<dbReference type="SUPFAM" id="SSF47384">
    <property type="entry name" value="Homodimeric domain of signal transducing histidine kinase"/>
    <property type="match status" value="1"/>
</dbReference>
<dbReference type="InterPro" id="IPR003594">
    <property type="entry name" value="HATPase_dom"/>
</dbReference>
<dbReference type="InterPro" id="IPR003661">
    <property type="entry name" value="HisK_dim/P_dom"/>
</dbReference>
<keyword evidence="4" id="KW-0597">Phosphoprotein</keyword>
<evidence type="ECO:0000256" key="11">
    <source>
        <dbReference type="SAM" id="MobiDB-lite"/>
    </source>
</evidence>
<sequence length="502" mass="53061">MTPRRTGRLVLRPRSLRGRLLLAVLALAAVVLLALDAVVYGALRGYLLDRTDTTLRAVRQRVAQQLSEPGAEARLGNDVRLLGASEFHLQLHRLDGRVRELAPGLRDPSGAAPKVPDPLPRAGDREPVTVGPMRPGGPEYRMLTQRIPGRGILVAAVPLDQTQGTLRRLLIIEAAATGGALVLLAGAGLGILRRGLRPLEEMAHTADTIATGHTAVEVGPADEDTEVGRLGLALNTMLARQQATQDRLRRFVADASHELRTPVTAVLGYADLHQQGALTLPEQRDRAMDGITREALRMRRLVNDLLLLARLDAVPTGDHSPVGLAVVVREAVAAARAADPDRPLSVTAPDGTEVHGDAEQLRRVLDNLLANVRNHTPPGTGARITVRTTAVTDVAYGTRPGPPGNGRPYDTEAATPGGARVEIEVADEGPGIAAEALPQVFERFYRAAPAPGGDSSGLGLAIVAAIAEAHAGTVALTSAEGEGTRVTVSLPLDHARDRRAVT</sequence>
<proteinExistence type="predicted"/>
<dbReference type="SMART" id="SM00388">
    <property type="entry name" value="HisKA"/>
    <property type="match status" value="1"/>
</dbReference>
<dbReference type="SUPFAM" id="SSF158472">
    <property type="entry name" value="HAMP domain-like"/>
    <property type="match status" value="1"/>
</dbReference>
<dbReference type="Pfam" id="PF00672">
    <property type="entry name" value="HAMP"/>
    <property type="match status" value="1"/>
</dbReference>
<dbReference type="Gene3D" id="3.30.565.10">
    <property type="entry name" value="Histidine kinase-like ATPase, C-terminal domain"/>
    <property type="match status" value="1"/>
</dbReference>
<evidence type="ECO:0000256" key="3">
    <source>
        <dbReference type="ARBA" id="ARBA00012438"/>
    </source>
</evidence>
<keyword evidence="8" id="KW-1133">Transmembrane helix</keyword>
<dbReference type="PANTHER" id="PTHR45436">
    <property type="entry name" value="SENSOR HISTIDINE KINASE YKOH"/>
    <property type="match status" value="1"/>
</dbReference>
<evidence type="ECO:0000256" key="6">
    <source>
        <dbReference type="ARBA" id="ARBA00022692"/>
    </source>
</evidence>
<dbReference type="Proteomes" id="UP001237194">
    <property type="component" value="Unassembled WGS sequence"/>
</dbReference>